<comment type="caution">
    <text evidence="8">The sequence shown here is derived from an EMBL/GenBank/DDBJ whole genome shotgun (WGS) entry which is preliminary data.</text>
</comment>
<evidence type="ECO:0000259" key="6">
    <source>
        <dbReference type="SMART" id="SM00062"/>
    </source>
</evidence>
<gene>
    <name evidence="8" type="ORF">EHV23_09895</name>
</gene>
<dbReference type="EMBL" id="RRUE01000002">
    <property type="protein sequence ID" value="RRN43724.1"/>
    <property type="molecule type" value="Genomic_DNA"/>
</dbReference>
<dbReference type="CDD" id="cd13530">
    <property type="entry name" value="PBP2_peptides_like"/>
    <property type="match status" value="1"/>
</dbReference>
<reference evidence="8 9" key="1">
    <citation type="submission" date="2018-11" db="EMBL/GenBank/DDBJ databases">
        <title>Genome sequencing of Lautropia sp. KCOM 2505 (= ChDC F240).</title>
        <authorList>
            <person name="Kook J.-K."/>
            <person name="Park S.-N."/>
            <person name="Lim Y.K."/>
        </authorList>
    </citation>
    <scope>NUCLEOTIDE SEQUENCE [LARGE SCALE GENOMIC DNA]</scope>
    <source>
        <strain evidence="8 9">KCOM 2505</strain>
    </source>
</reference>
<dbReference type="PANTHER" id="PTHR35936">
    <property type="entry name" value="MEMBRANE-BOUND LYTIC MUREIN TRANSGLYCOSYLASE F"/>
    <property type="match status" value="1"/>
</dbReference>
<dbReference type="Gene3D" id="3.40.190.10">
    <property type="entry name" value="Periplasmic binding protein-like II"/>
    <property type="match status" value="2"/>
</dbReference>
<dbReference type="InterPro" id="IPR001320">
    <property type="entry name" value="Iontro_rcpt_C"/>
</dbReference>
<comment type="similarity">
    <text evidence="2 4">Belongs to the bacterial solute-binding protein 3 family.</text>
</comment>
<dbReference type="PROSITE" id="PS01039">
    <property type="entry name" value="SBP_BACTERIAL_3"/>
    <property type="match status" value="1"/>
</dbReference>
<dbReference type="GO" id="GO:0015276">
    <property type="term" value="F:ligand-gated monoatomic ion channel activity"/>
    <property type="evidence" value="ECO:0007669"/>
    <property type="project" value="InterPro"/>
</dbReference>
<evidence type="ECO:0000256" key="3">
    <source>
        <dbReference type="ARBA" id="ARBA00022729"/>
    </source>
</evidence>
<protein>
    <submittedName>
        <fullName evidence="8">Amino acid ABC transporter substrate-binding protein</fullName>
    </submittedName>
</protein>
<name>A0A3R8MRX3_9BURK</name>
<feature type="signal peptide" evidence="5">
    <location>
        <begin position="1"/>
        <end position="22"/>
    </location>
</feature>
<proteinExistence type="inferred from homology"/>
<keyword evidence="3 5" id="KW-0732">Signal</keyword>
<evidence type="ECO:0000256" key="5">
    <source>
        <dbReference type="SAM" id="SignalP"/>
    </source>
</evidence>
<dbReference type="GO" id="GO:0030313">
    <property type="term" value="C:cell envelope"/>
    <property type="evidence" value="ECO:0007669"/>
    <property type="project" value="UniProtKB-SubCell"/>
</dbReference>
<dbReference type="SMART" id="SM00062">
    <property type="entry name" value="PBPb"/>
    <property type="match status" value="1"/>
</dbReference>
<feature type="domain" description="Solute-binding protein family 3/N-terminal" evidence="6">
    <location>
        <begin position="33"/>
        <end position="255"/>
    </location>
</feature>
<dbReference type="InterPro" id="IPR001638">
    <property type="entry name" value="Solute-binding_3/MltF_N"/>
</dbReference>
<dbReference type="SUPFAM" id="SSF53850">
    <property type="entry name" value="Periplasmic binding protein-like II"/>
    <property type="match status" value="1"/>
</dbReference>
<dbReference type="SMART" id="SM00079">
    <property type="entry name" value="PBPe"/>
    <property type="match status" value="1"/>
</dbReference>
<evidence type="ECO:0000256" key="1">
    <source>
        <dbReference type="ARBA" id="ARBA00004196"/>
    </source>
</evidence>
<evidence type="ECO:0000313" key="8">
    <source>
        <dbReference type="EMBL" id="RRN43724.1"/>
    </source>
</evidence>
<evidence type="ECO:0000256" key="2">
    <source>
        <dbReference type="ARBA" id="ARBA00010333"/>
    </source>
</evidence>
<feature type="chain" id="PRO_5018640120" evidence="5">
    <location>
        <begin position="23"/>
        <end position="260"/>
    </location>
</feature>
<dbReference type="GO" id="GO:0016020">
    <property type="term" value="C:membrane"/>
    <property type="evidence" value="ECO:0007669"/>
    <property type="project" value="InterPro"/>
</dbReference>
<dbReference type="AlphaFoldDB" id="A0A3R8MRX3"/>
<sequence length="260" mass="28184">MKVVRAVLAGVCVALAATGVQARPWADIQKSGTLIAATGGDLKPFNYFEGKKLTGFEIELAEAIAQKMGLKVEWKVLSFDSLLAGLQRDRWDMAVSSHGITEERAKVVDFSNPHYCGGAVIVSKDGKVQKVAELAGKTVAVQTGTTYLARLNDLKKSGEVDIDSVKNFPLDRDARAATLSNRADVWVTDKFVAMEAIRLLPQSGLKMGEILFPEHMGAAIGKGNQGLLDAFNKALAEVMADGTYEKLSKKYFDQDIRCTD</sequence>
<dbReference type="Pfam" id="PF00497">
    <property type="entry name" value="SBP_bac_3"/>
    <property type="match status" value="1"/>
</dbReference>
<evidence type="ECO:0000259" key="7">
    <source>
        <dbReference type="SMART" id="SM00079"/>
    </source>
</evidence>
<accession>A0A3R8MRX3</accession>
<comment type="subcellular location">
    <subcellularLocation>
        <location evidence="1">Cell envelope</location>
    </subcellularLocation>
</comment>
<organism evidence="8 9">
    <name type="scientific">Lautropia dentalis</name>
    <dbReference type="NCBI Taxonomy" id="2490857"/>
    <lineage>
        <taxon>Bacteria</taxon>
        <taxon>Pseudomonadati</taxon>
        <taxon>Pseudomonadota</taxon>
        <taxon>Betaproteobacteria</taxon>
        <taxon>Burkholderiales</taxon>
        <taxon>Burkholderiaceae</taxon>
        <taxon>Lautropia</taxon>
    </lineage>
</organism>
<dbReference type="Proteomes" id="UP000270261">
    <property type="component" value="Unassembled WGS sequence"/>
</dbReference>
<keyword evidence="9" id="KW-1185">Reference proteome</keyword>
<evidence type="ECO:0000313" key="9">
    <source>
        <dbReference type="Proteomes" id="UP000270261"/>
    </source>
</evidence>
<dbReference type="RefSeq" id="WP_125095928.1">
    <property type="nucleotide sequence ID" value="NZ_RRUE01000002.1"/>
</dbReference>
<feature type="domain" description="Ionotropic glutamate receptor C-terminal" evidence="7">
    <location>
        <begin position="33"/>
        <end position="254"/>
    </location>
</feature>
<dbReference type="InterPro" id="IPR018313">
    <property type="entry name" value="SBP_3_CS"/>
</dbReference>
<dbReference type="PANTHER" id="PTHR35936:SF19">
    <property type="entry name" value="AMINO-ACID-BINDING PROTEIN YXEM-RELATED"/>
    <property type="match status" value="1"/>
</dbReference>
<evidence type="ECO:0000256" key="4">
    <source>
        <dbReference type="RuleBase" id="RU003744"/>
    </source>
</evidence>
<dbReference type="OrthoDB" id="368476at2"/>